<dbReference type="KEGG" id="bgm:CAL15_14440"/>
<dbReference type="InterPro" id="IPR001753">
    <property type="entry name" value="Enoyl-CoA_hydra/iso"/>
</dbReference>
<accession>A0A1W6ZDT7</accession>
<protein>
    <submittedName>
        <fullName evidence="1">Enoyl-CoA hydratase</fullName>
    </submittedName>
</protein>
<evidence type="ECO:0000313" key="1">
    <source>
        <dbReference type="EMBL" id="ARP95479.1"/>
    </source>
</evidence>
<dbReference type="GO" id="GO:0003824">
    <property type="term" value="F:catalytic activity"/>
    <property type="evidence" value="ECO:0007669"/>
    <property type="project" value="UniProtKB-ARBA"/>
</dbReference>
<dbReference type="EMBL" id="CP021111">
    <property type="protein sequence ID" value="ARP95479.1"/>
    <property type="molecule type" value="Genomic_DNA"/>
</dbReference>
<dbReference type="OrthoDB" id="9807606at2"/>
<dbReference type="Gene3D" id="3.90.226.10">
    <property type="entry name" value="2-enoyl-CoA Hydratase, Chain A, domain 1"/>
    <property type="match status" value="1"/>
</dbReference>
<dbReference type="PANTHER" id="PTHR11941:SF54">
    <property type="entry name" value="ENOYL-COA HYDRATASE, MITOCHONDRIAL"/>
    <property type="match status" value="1"/>
</dbReference>
<gene>
    <name evidence="1" type="ORF">CAL15_14440</name>
</gene>
<dbReference type="AlphaFoldDB" id="A0A1W6ZDT7"/>
<dbReference type="InterPro" id="IPR029045">
    <property type="entry name" value="ClpP/crotonase-like_dom_sf"/>
</dbReference>
<dbReference type="NCBIfam" id="NF005073">
    <property type="entry name" value="PRK06495.1"/>
    <property type="match status" value="1"/>
</dbReference>
<sequence length="263" mass="28552">MSDTPDYRFDTLHVELKDHVATVWLDHPPVNAVNTQLLLDLTLAMDQFGQDPAVRCVVLTGRGRVFCAGADLKNRGQMLDAPGGLAQHSRRTRELFHAIRECPKPVIAALNGPALGAGLGIAASCDILLAAEGSCLALPEVDVGLLGGVKHAQRLFGHSRLRRMMLTGMRVSGEELYRLGVVEACVPADRLLEEAASIAGQIAAKSPVSVQLMIQTANAIEDMSLRDGYRYEQDMTAQVARSEDAREARQAFLEKRAPVFKGR</sequence>
<dbReference type="Pfam" id="PF00378">
    <property type="entry name" value="ECH_1"/>
    <property type="match status" value="1"/>
</dbReference>
<proteinExistence type="predicted"/>
<evidence type="ECO:0000313" key="2">
    <source>
        <dbReference type="Proteomes" id="UP000194161"/>
    </source>
</evidence>
<organism evidence="1 2">
    <name type="scientific">Bordetella genomosp. 13</name>
    <dbReference type="NCBI Taxonomy" id="463040"/>
    <lineage>
        <taxon>Bacteria</taxon>
        <taxon>Pseudomonadati</taxon>
        <taxon>Pseudomonadota</taxon>
        <taxon>Betaproteobacteria</taxon>
        <taxon>Burkholderiales</taxon>
        <taxon>Alcaligenaceae</taxon>
        <taxon>Bordetella</taxon>
    </lineage>
</organism>
<dbReference type="Proteomes" id="UP000194161">
    <property type="component" value="Chromosome"/>
</dbReference>
<dbReference type="PANTHER" id="PTHR11941">
    <property type="entry name" value="ENOYL-COA HYDRATASE-RELATED"/>
    <property type="match status" value="1"/>
</dbReference>
<keyword evidence="2" id="KW-1185">Reference proteome</keyword>
<dbReference type="SUPFAM" id="SSF52096">
    <property type="entry name" value="ClpP/crotonase"/>
    <property type="match status" value="1"/>
</dbReference>
<name>A0A1W6ZDT7_9BORD</name>
<dbReference type="RefSeq" id="WP_086079241.1">
    <property type="nucleotide sequence ID" value="NZ_CP021111.1"/>
</dbReference>
<dbReference type="GO" id="GO:0006635">
    <property type="term" value="P:fatty acid beta-oxidation"/>
    <property type="evidence" value="ECO:0007669"/>
    <property type="project" value="TreeGrafter"/>
</dbReference>
<reference evidence="1 2" key="1">
    <citation type="submission" date="2017-05" db="EMBL/GenBank/DDBJ databases">
        <title>Complete and WGS of Bordetella genogroups.</title>
        <authorList>
            <person name="Spilker T."/>
            <person name="LiPuma J."/>
        </authorList>
    </citation>
    <scope>NUCLEOTIDE SEQUENCE [LARGE SCALE GENOMIC DNA]</scope>
    <source>
        <strain evidence="1 2">AU7206</strain>
    </source>
</reference>
<dbReference type="STRING" id="463040.CAL15_14440"/>
<dbReference type="CDD" id="cd06558">
    <property type="entry name" value="crotonase-like"/>
    <property type="match status" value="1"/>
</dbReference>